<dbReference type="EMBL" id="CM003144">
    <property type="protein sequence ID" value="KIS69578.1"/>
    <property type="molecule type" value="Genomic_DNA"/>
</dbReference>
<evidence type="ECO:0000313" key="4">
    <source>
        <dbReference type="Proteomes" id="UP000000561"/>
    </source>
</evidence>
<dbReference type="OrthoDB" id="3366645at2759"/>
<keyword evidence="4" id="KW-1185">Reference proteome</keyword>
<keyword evidence="2" id="KW-1133">Transmembrane helix</keyword>
<dbReference type="AlphaFoldDB" id="A0A0D1CSU0"/>
<dbReference type="VEuPathDB" id="FungiDB:UMAG_02113"/>
<feature type="transmembrane region" description="Helical" evidence="2">
    <location>
        <begin position="347"/>
        <end position="370"/>
    </location>
</feature>
<organism evidence="3 4">
    <name type="scientific">Mycosarcoma maydis</name>
    <name type="common">Corn smut fungus</name>
    <name type="synonym">Ustilago maydis</name>
    <dbReference type="NCBI Taxonomy" id="5270"/>
    <lineage>
        <taxon>Eukaryota</taxon>
        <taxon>Fungi</taxon>
        <taxon>Dikarya</taxon>
        <taxon>Basidiomycota</taxon>
        <taxon>Ustilaginomycotina</taxon>
        <taxon>Ustilaginomycetes</taxon>
        <taxon>Ustilaginales</taxon>
        <taxon>Ustilaginaceae</taxon>
        <taxon>Mycosarcoma</taxon>
    </lineage>
</organism>
<accession>A0A0D1CSU0</accession>
<evidence type="ECO:0000256" key="2">
    <source>
        <dbReference type="SAM" id="Phobius"/>
    </source>
</evidence>
<feature type="region of interest" description="Disordered" evidence="1">
    <location>
        <begin position="154"/>
        <end position="189"/>
    </location>
</feature>
<dbReference type="RefSeq" id="XP_011388475.1">
    <property type="nucleotide sequence ID" value="XM_011390173.1"/>
</dbReference>
<gene>
    <name evidence="3" type="ORF">UMAG_02113</name>
</gene>
<reference evidence="3 4" key="1">
    <citation type="journal article" date="2006" name="Nature">
        <title>Insights from the genome of the biotrophic fungal plant pathogen Ustilago maydis.</title>
        <authorList>
            <person name="Kamper J."/>
            <person name="Kahmann R."/>
            <person name="Bolker M."/>
            <person name="Ma L.J."/>
            <person name="Brefort T."/>
            <person name="Saville B.J."/>
            <person name="Banuett F."/>
            <person name="Kronstad J.W."/>
            <person name="Gold S.E."/>
            <person name="Muller O."/>
            <person name="Perlin M.H."/>
            <person name="Wosten H.A."/>
            <person name="de Vries R."/>
            <person name="Ruiz-Herrera J."/>
            <person name="Reynaga-Pena C.G."/>
            <person name="Snetselaar K."/>
            <person name="McCann M."/>
            <person name="Perez-Martin J."/>
            <person name="Feldbrugge M."/>
            <person name="Basse C.W."/>
            <person name="Steinberg G."/>
            <person name="Ibeas J.I."/>
            <person name="Holloman W."/>
            <person name="Guzman P."/>
            <person name="Farman M."/>
            <person name="Stajich J.E."/>
            <person name="Sentandreu R."/>
            <person name="Gonzalez-Prieto J.M."/>
            <person name="Kennell J.C."/>
            <person name="Molina L."/>
            <person name="Schirawski J."/>
            <person name="Mendoza-Mendoza A."/>
            <person name="Greilinger D."/>
            <person name="Munch K."/>
            <person name="Rossel N."/>
            <person name="Scherer M."/>
            <person name="Vranes M."/>
            <person name="Ladendorf O."/>
            <person name="Vincon V."/>
            <person name="Fuchs U."/>
            <person name="Sandrock B."/>
            <person name="Meng S."/>
            <person name="Ho E.C."/>
            <person name="Cahill M.J."/>
            <person name="Boyce K.J."/>
            <person name="Klose J."/>
            <person name="Klosterman S.J."/>
            <person name="Deelstra H.J."/>
            <person name="Ortiz-Castellanos L."/>
            <person name="Li W."/>
            <person name="Sanchez-Alonso P."/>
            <person name="Schreier P.H."/>
            <person name="Hauser-Hahn I."/>
            <person name="Vaupel M."/>
            <person name="Koopmann E."/>
            <person name="Friedrich G."/>
            <person name="Voss H."/>
            <person name="Schluter T."/>
            <person name="Margolis J."/>
            <person name="Platt D."/>
            <person name="Swimmer C."/>
            <person name="Gnirke A."/>
            <person name="Chen F."/>
            <person name="Vysotskaia V."/>
            <person name="Mannhaupt G."/>
            <person name="Guldener U."/>
            <person name="Munsterkotter M."/>
            <person name="Haase D."/>
            <person name="Oesterheld M."/>
            <person name="Mewes H.W."/>
            <person name="Mauceli E.W."/>
            <person name="DeCaprio D."/>
            <person name="Wade C.M."/>
            <person name="Butler J."/>
            <person name="Young S."/>
            <person name="Jaffe D.B."/>
            <person name="Calvo S."/>
            <person name="Nusbaum C."/>
            <person name="Galagan J."/>
            <person name="Birren B.W."/>
        </authorList>
    </citation>
    <scope>NUCLEOTIDE SEQUENCE [LARGE SCALE GENOMIC DNA]</scope>
    <source>
        <strain evidence="4">DSM 14603 / FGSC 9021 / UM521</strain>
    </source>
</reference>
<evidence type="ECO:0000256" key="1">
    <source>
        <dbReference type="SAM" id="MobiDB-lite"/>
    </source>
</evidence>
<dbReference type="GeneID" id="23562934"/>
<feature type="region of interest" description="Disordered" evidence="1">
    <location>
        <begin position="14"/>
        <end position="33"/>
    </location>
</feature>
<feature type="compositionally biased region" description="Basic and acidic residues" evidence="1">
    <location>
        <begin position="170"/>
        <end position="182"/>
    </location>
</feature>
<proteinExistence type="predicted"/>
<dbReference type="KEGG" id="uma:UMAG_02113"/>
<dbReference type="eggNOG" id="ENOG502RDHU">
    <property type="taxonomic scope" value="Eukaryota"/>
</dbReference>
<feature type="compositionally biased region" description="Polar residues" evidence="1">
    <location>
        <begin position="20"/>
        <end position="33"/>
    </location>
</feature>
<keyword evidence="2" id="KW-0812">Transmembrane</keyword>
<evidence type="ECO:0000313" key="3">
    <source>
        <dbReference type="EMBL" id="KIS69578.1"/>
    </source>
</evidence>
<name>A0A0D1CSU0_MYCMD</name>
<sequence>MAITLQTVLPQKILPRAPSPNATSPNPGVRSTITQFIPASPDASLDQGSPANPTHGPVLSGVAFPSSSRTNLTRVASNSFQGGKDGGEILALSNSSVQAAMSPRMSMSAGAGSRRGIAHSRRVLGVDKDTTEAFALSQLTNGKVDVSFEGTLAECTPSSSSQSMRKGKGKAWDEGGDSDKYQNGHPPLFDIDLESRQQAGSSSFSISRAGRLLQMGTNSMPWNKSKSNDTVPAYEEGAANAIATPPADSRDDSLDFFRSPKVSTGHKSNYSAGHGGEEDDYHTELGAFDEDREQLLYPDAEDDAGQPGYFASGDRHLGYNSLQGSVGIGGYGGAVGFEPLTWAEGGWMLLSSLFVVVLIVVAILISIDVIDWPGDGIGKN</sequence>
<keyword evidence="2" id="KW-0472">Membrane</keyword>
<dbReference type="InParanoid" id="A0A0D1CSU0"/>
<dbReference type="Proteomes" id="UP000000561">
    <property type="component" value="Chromosome 5"/>
</dbReference>
<protein>
    <submittedName>
        <fullName evidence="3">Uncharacterized protein</fullName>
    </submittedName>
</protein>
<dbReference type="OMA" id="WPGDGIG"/>